<dbReference type="EMBL" id="BROD01000001">
    <property type="protein sequence ID" value="GKX65627.1"/>
    <property type="molecule type" value="Genomic_DNA"/>
</dbReference>
<dbReference type="Proteomes" id="UP001058074">
    <property type="component" value="Unassembled WGS sequence"/>
</dbReference>
<keyword evidence="2" id="KW-1185">Reference proteome</keyword>
<accession>A0ACB5R9B0</accession>
<name>A0ACB5R9B0_9CLOT</name>
<sequence>MKQEKGQQNFLDQGFGRDKCLFDSKYPCTHYWAVWTMQLCEDKDCDKKCCKGCEEMCGYRCNASNDL</sequence>
<gene>
    <name evidence="1" type="ORF">rsdtw13_08850</name>
</gene>
<reference evidence="1" key="1">
    <citation type="journal article" date="2025" name="Int. J. Syst. Evol. Microbiol.">
        <title>Inconstantimicrobium mannanitabidum sp. nov., a novel member of the family Clostridiaceae isolated from anoxic soil under the treatment of reductive soil disinfestation.</title>
        <authorList>
            <person name="Ueki A."/>
            <person name="Tonouchi A."/>
            <person name="Honma S."/>
            <person name="Kaku N."/>
            <person name="Ueki K."/>
        </authorList>
    </citation>
    <scope>NUCLEOTIDE SEQUENCE</scope>
    <source>
        <strain evidence="1">TW13</strain>
    </source>
</reference>
<protein>
    <submittedName>
        <fullName evidence="1">Uncharacterized protein</fullName>
    </submittedName>
</protein>
<evidence type="ECO:0000313" key="1">
    <source>
        <dbReference type="EMBL" id="GKX65627.1"/>
    </source>
</evidence>
<evidence type="ECO:0000313" key="2">
    <source>
        <dbReference type="Proteomes" id="UP001058074"/>
    </source>
</evidence>
<organism evidence="1 2">
    <name type="scientific">Inconstantimicrobium mannanitabidum</name>
    <dbReference type="NCBI Taxonomy" id="1604901"/>
    <lineage>
        <taxon>Bacteria</taxon>
        <taxon>Bacillati</taxon>
        <taxon>Bacillota</taxon>
        <taxon>Clostridia</taxon>
        <taxon>Eubacteriales</taxon>
        <taxon>Clostridiaceae</taxon>
        <taxon>Inconstantimicrobium</taxon>
    </lineage>
</organism>
<comment type="caution">
    <text evidence="1">The sequence shown here is derived from an EMBL/GenBank/DDBJ whole genome shotgun (WGS) entry which is preliminary data.</text>
</comment>
<proteinExistence type="predicted"/>